<protein>
    <submittedName>
        <fullName evidence="5">Unconventional myosin-XVIIIa isoform X1</fullName>
    </submittedName>
</protein>
<dbReference type="GeneID" id="110429426"/>
<dbReference type="PROSITE" id="PS51840">
    <property type="entry name" value="C2_NT"/>
    <property type="match status" value="1"/>
</dbReference>
<sequence>MFKSWRSDKKKIKVVFKLQFQATQVPRLKKSAVTIALVPEDVGKPTLRLEKVAVQDGSCLWENPVFETVKLIRETKTGKLSEKIYHFVVSTGSSKAGFLGEASIDFADFAVETEPITVSLPLKFANSGAILHVTIHKIEGDADQRYLGETEGFAISRDGSLQSQDNNYSVHENDQNFTEDGHLNMITYQNAEQNGSIKASNGSTATVASCWDICSEQPRRASIGQDPASFLSPLRLNSIPQRGAGAVTTKKQMHRRTNTDWSVCSTSDGSLVESGNSPKDIPREWQEGSDSSVEKLRSENALLLRQVEVSELELESLRKQILKETKRTQDLAGQIISLKEERDAVKTEFKQLKSHKNTDEAEIESRLQAENEESNVLLEEIRQELNHEKDLNTNLRLQLQKTEDSNSNLILAVRDLNEMLEQKNREISCLSSEIEASMNMEEVQSSSKCHLNEAEDQKTVEELNKEQNDANEVHMMKQTVTDLNAELEFYRKHKEELEMHIEELSQENEVLKRENYDISSQLKQNEQQESIKMQNEYLESLATINELESQVQRLEDKIKQQSEEYSESLVAINELESQVKELKKVLENRTQRFEDDLNTMMHAKTEQEERAIRAEEALRKTRWKNAVTAERLQEEFKRLSIEMATKFDENEKMTTKAVAEANELHIQKRNLEEMLQKANEELELLKDRTGIERQELSHQLDIKAKQIEQMSMELNDKTMRLEHTQKQEKEKQEAFSKEIQMLRTEIEKLTEQRSQFSDEAKENGKQSDETIKVKTSSDKTEVLIQRWNKEREELEKKIASAKKEAEKAQKQLISTRSLKDKKEMMITNLKSEMENIQVEYNDLKHKLIREEMEKEKLRKQVSQLKNDLQKKEEETISLEKQPKNNGGQAAVTPRSSNSTSAPQGSKSITMLQKKLRLLKDQINLKEAASKTSANSAPEKERNLSNMIEQLESSMEQLKICHCISADHCQEETISAGIFAANVTKSEERGKSPDNMLHSKMNTAEGMSFSTRAVPVERYEHKIRRKETNAEREHKCSTSDTNTGANLAELLCEVECLKERNKSMERELKDMEERYSEISLKFAEVEGERQQLVMTVRNLKNSKKS</sequence>
<reference evidence="5" key="1">
    <citation type="submission" date="2025-08" db="UniProtKB">
        <authorList>
            <consortium name="RefSeq"/>
        </authorList>
    </citation>
    <scope>IDENTIFICATION</scope>
    <source>
        <tissue evidence="5">Leaf</tissue>
    </source>
</reference>
<dbReference type="PANTHER" id="PTHR34452">
    <property type="entry name" value="MYOSIN HEAVY CHAIN-RELATED PROTEIN"/>
    <property type="match status" value="1"/>
</dbReference>
<dbReference type="Pfam" id="PF10358">
    <property type="entry name" value="NT-C2"/>
    <property type="match status" value="1"/>
</dbReference>
<dbReference type="InterPro" id="IPR019448">
    <property type="entry name" value="NT-C2"/>
</dbReference>
<dbReference type="AlphaFoldDB" id="A0A6J1BNM1"/>
<evidence type="ECO:0000313" key="4">
    <source>
        <dbReference type="Proteomes" id="UP000504621"/>
    </source>
</evidence>
<dbReference type="OrthoDB" id="765176at2759"/>
<name>A0A6J1BNM1_9ROSI</name>
<feature type="region of interest" description="Disordered" evidence="2">
    <location>
        <begin position="252"/>
        <end position="292"/>
    </location>
</feature>
<evidence type="ECO:0000259" key="3">
    <source>
        <dbReference type="PROSITE" id="PS51840"/>
    </source>
</evidence>
<feature type="compositionally biased region" description="Basic and acidic residues" evidence="2">
    <location>
        <begin position="280"/>
        <end position="292"/>
    </location>
</feature>
<dbReference type="PANTHER" id="PTHR34452:SF14">
    <property type="entry name" value="MYOSIN HEAVY CHAIN, MUSCLE"/>
    <property type="match status" value="1"/>
</dbReference>
<evidence type="ECO:0000313" key="5">
    <source>
        <dbReference type="RefSeq" id="XP_021301142.1"/>
    </source>
</evidence>
<accession>A0A6J1BNM1</accession>
<dbReference type="RefSeq" id="XP_021301142.1">
    <property type="nucleotide sequence ID" value="XM_021445467.1"/>
</dbReference>
<keyword evidence="1" id="KW-0175">Coiled coil</keyword>
<gene>
    <name evidence="5" type="primary">LOC110429426</name>
</gene>
<evidence type="ECO:0000256" key="2">
    <source>
        <dbReference type="SAM" id="MobiDB-lite"/>
    </source>
</evidence>
<feature type="compositionally biased region" description="Polar residues" evidence="2">
    <location>
        <begin position="883"/>
        <end position="907"/>
    </location>
</feature>
<feature type="coiled-coil region" evidence="1">
    <location>
        <begin position="480"/>
        <end position="592"/>
    </location>
</feature>
<feature type="coiled-coil region" evidence="1">
    <location>
        <begin position="1046"/>
        <end position="1087"/>
    </location>
</feature>
<proteinExistence type="predicted"/>
<evidence type="ECO:0000256" key="1">
    <source>
        <dbReference type="SAM" id="Coils"/>
    </source>
</evidence>
<feature type="domain" description="C2 NT-type" evidence="3">
    <location>
        <begin position="4"/>
        <end position="139"/>
    </location>
</feature>
<organism evidence="4 5">
    <name type="scientific">Herrania umbratica</name>
    <dbReference type="NCBI Taxonomy" id="108875"/>
    <lineage>
        <taxon>Eukaryota</taxon>
        <taxon>Viridiplantae</taxon>
        <taxon>Streptophyta</taxon>
        <taxon>Embryophyta</taxon>
        <taxon>Tracheophyta</taxon>
        <taxon>Spermatophyta</taxon>
        <taxon>Magnoliopsida</taxon>
        <taxon>eudicotyledons</taxon>
        <taxon>Gunneridae</taxon>
        <taxon>Pentapetalae</taxon>
        <taxon>rosids</taxon>
        <taxon>malvids</taxon>
        <taxon>Malvales</taxon>
        <taxon>Malvaceae</taxon>
        <taxon>Byttnerioideae</taxon>
        <taxon>Herrania</taxon>
    </lineage>
</organism>
<feature type="region of interest" description="Disordered" evidence="2">
    <location>
        <begin position="753"/>
        <end position="775"/>
    </location>
</feature>
<feature type="region of interest" description="Disordered" evidence="2">
    <location>
        <begin position="860"/>
        <end position="907"/>
    </location>
</feature>
<keyword evidence="4" id="KW-1185">Reference proteome</keyword>
<feature type="coiled-coil region" evidence="1">
    <location>
        <begin position="293"/>
        <end position="440"/>
    </location>
</feature>
<feature type="compositionally biased region" description="Polar residues" evidence="2">
    <location>
        <begin position="259"/>
        <end position="277"/>
    </location>
</feature>
<dbReference type="Proteomes" id="UP000504621">
    <property type="component" value="Unplaced"/>
</dbReference>